<dbReference type="PANTHER" id="PTHR42881">
    <property type="entry name" value="PROLYL ENDOPEPTIDASE"/>
    <property type="match status" value="1"/>
</dbReference>
<dbReference type="EC" id="3.4.21.26" evidence="2"/>
<dbReference type="Gene3D" id="3.40.50.1820">
    <property type="entry name" value="alpha/beta hydrolase"/>
    <property type="match status" value="1"/>
</dbReference>
<dbReference type="PRINTS" id="PR00862">
    <property type="entry name" value="PROLIGOPTASE"/>
</dbReference>
<dbReference type="SUPFAM" id="SSF50993">
    <property type="entry name" value="Peptidase/esterase 'gauge' domain"/>
    <property type="match status" value="1"/>
</dbReference>
<name>A0ABQ1SIB3_9FLAO</name>
<dbReference type="InterPro" id="IPR001375">
    <property type="entry name" value="Peptidase_S9_cat"/>
</dbReference>
<feature type="signal peptide" evidence="3">
    <location>
        <begin position="1"/>
        <end position="19"/>
    </location>
</feature>
<evidence type="ECO:0000256" key="1">
    <source>
        <dbReference type="ARBA" id="ARBA00001070"/>
    </source>
</evidence>
<gene>
    <name evidence="5" type="ORF">GCM10010832_14640</name>
</gene>
<dbReference type="SUPFAM" id="SSF53474">
    <property type="entry name" value="alpha/beta-Hydrolases"/>
    <property type="match status" value="1"/>
</dbReference>
<dbReference type="InterPro" id="IPR029058">
    <property type="entry name" value="AB_hydrolase_fold"/>
</dbReference>
<feature type="domain" description="Peptidase S9 prolyl oligopeptidase catalytic" evidence="4">
    <location>
        <begin position="420"/>
        <end position="627"/>
    </location>
</feature>
<evidence type="ECO:0000259" key="4">
    <source>
        <dbReference type="Pfam" id="PF00326"/>
    </source>
</evidence>
<dbReference type="InterPro" id="IPR002470">
    <property type="entry name" value="Peptidase_S9A"/>
</dbReference>
<dbReference type="PROSITE" id="PS51257">
    <property type="entry name" value="PROKAR_LIPOPROTEIN"/>
    <property type="match status" value="1"/>
</dbReference>
<evidence type="ECO:0000313" key="5">
    <source>
        <dbReference type="EMBL" id="GGE35532.1"/>
    </source>
</evidence>
<dbReference type="Gene3D" id="2.130.10.120">
    <property type="entry name" value="Prolyl oligopeptidase, N-terminal domain"/>
    <property type="match status" value="1"/>
</dbReference>
<keyword evidence="6" id="KW-1185">Reference proteome</keyword>
<evidence type="ECO:0000313" key="6">
    <source>
        <dbReference type="Proteomes" id="UP000599179"/>
    </source>
</evidence>
<dbReference type="InterPro" id="IPR051167">
    <property type="entry name" value="Prolyl_oligopep/macrocyclase"/>
</dbReference>
<evidence type="ECO:0000256" key="2">
    <source>
        <dbReference type="ARBA" id="ARBA00011897"/>
    </source>
</evidence>
<comment type="catalytic activity">
    <reaction evidence="1">
        <text>Hydrolysis of Pro-|-Xaa &gt;&gt; Ala-|-Xaa in oligopeptides.</text>
        <dbReference type="EC" id="3.4.21.26"/>
    </reaction>
</comment>
<keyword evidence="3" id="KW-0732">Signal</keyword>
<accession>A0ABQ1SIB3</accession>
<dbReference type="EMBL" id="BMGM01000006">
    <property type="protein sequence ID" value="GGE35532.1"/>
    <property type="molecule type" value="Genomic_DNA"/>
</dbReference>
<dbReference type="PANTHER" id="PTHR42881:SF2">
    <property type="entry name" value="PROLYL ENDOPEPTIDASE"/>
    <property type="match status" value="1"/>
</dbReference>
<comment type="caution">
    <text evidence="5">The sequence shown here is derived from an EMBL/GenBank/DDBJ whole genome shotgun (WGS) entry which is preliminary data.</text>
</comment>
<sequence>MKKLLILSFIFLVSCSLNFSSDDRYMWMENDDKQLAAWLQKQDENYIKFKSNYEDTSLFFKKQNEEVKSDSLVLNLKTTIGNYFFYEAQDGIYYQHDEETEKPTLFLSSDALQFEPKLLETNFSNYLIIKGSRFLNDEVALQVWDIENKQLIADFIIYDFPKAQATSKFLYFFEADDEGKTVLKKFDFEKQTIDLLDLKSKFSLQVINSSSLITQLKNEFYLYTDQTEKDEPKTIDFENEFDFFGASDETLFFYDNQMDFTAFYSYDLQNDKVKEIFKMDKKISIEKCILNNGFIYFSFIEKGKSNLFSFDIHNHNYKPIFRNELARIQFKKYTETSIKIDYTSFHIPNISYELKADSSLVKITENLTPELSNFKIEQKWVKNQSDSIPMIFYYKDSLLNSNSPLLLHVYGGFKQSVMPAYSEHINLFVQNGGVYAIAGVRGGGENGISWHTSATLENKKNSFADFGKCLDFISEHKISKPKKIGIYGFSNGGLIINDAILNHSEKFKVAVSIFGLSDMVNFDKYDQPKWYNEFGYPKNRSIKKYLKTYSPLHQLKKISNQNLEVLLITGDKDDRVSPFNSYKFVHGLQEFENEAYLKVFQDVGHHFKGEKLNQLYDEAYSFMLYNLET</sequence>
<dbReference type="RefSeq" id="WP_188458457.1">
    <property type="nucleotide sequence ID" value="NZ_BMGM01000006.1"/>
</dbReference>
<feature type="chain" id="PRO_5045197916" description="prolyl oligopeptidase" evidence="3">
    <location>
        <begin position="20"/>
        <end position="629"/>
    </location>
</feature>
<organism evidence="5 6">
    <name type="scientific">Psychroflexus planctonicus</name>
    <dbReference type="NCBI Taxonomy" id="1526575"/>
    <lineage>
        <taxon>Bacteria</taxon>
        <taxon>Pseudomonadati</taxon>
        <taxon>Bacteroidota</taxon>
        <taxon>Flavobacteriia</taxon>
        <taxon>Flavobacteriales</taxon>
        <taxon>Flavobacteriaceae</taxon>
        <taxon>Psychroflexus</taxon>
    </lineage>
</organism>
<protein>
    <recommendedName>
        <fullName evidence="2">prolyl oligopeptidase</fullName>
        <ecNumber evidence="2">3.4.21.26</ecNumber>
    </recommendedName>
</protein>
<dbReference type="Pfam" id="PF00326">
    <property type="entry name" value="Peptidase_S9"/>
    <property type="match status" value="1"/>
</dbReference>
<dbReference type="Proteomes" id="UP000599179">
    <property type="component" value="Unassembled WGS sequence"/>
</dbReference>
<proteinExistence type="predicted"/>
<evidence type="ECO:0000256" key="3">
    <source>
        <dbReference type="SAM" id="SignalP"/>
    </source>
</evidence>
<reference evidence="6" key="1">
    <citation type="journal article" date="2019" name="Int. J. Syst. Evol. Microbiol.">
        <title>The Global Catalogue of Microorganisms (GCM) 10K type strain sequencing project: providing services to taxonomists for standard genome sequencing and annotation.</title>
        <authorList>
            <consortium name="The Broad Institute Genomics Platform"/>
            <consortium name="The Broad Institute Genome Sequencing Center for Infectious Disease"/>
            <person name="Wu L."/>
            <person name="Ma J."/>
        </authorList>
    </citation>
    <scope>NUCLEOTIDE SEQUENCE [LARGE SCALE GENOMIC DNA]</scope>
    <source>
        <strain evidence="6">CGMCC 1.12931</strain>
    </source>
</reference>